<evidence type="ECO:0000256" key="14">
    <source>
        <dbReference type="ARBA" id="ARBA00066161"/>
    </source>
</evidence>
<dbReference type="Gene3D" id="3.30.230.80">
    <property type="match status" value="1"/>
</dbReference>
<comment type="subcellular location">
    <subcellularLocation>
        <location evidence="1">Mitochondrion inner membrane</location>
    </subcellularLocation>
    <subcellularLocation>
        <location evidence="2">Mitochondrion matrix</location>
    </subcellularLocation>
</comment>
<dbReference type="AlphaFoldDB" id="A0A914V7R3"/>
<protein>
    <recommendedName>
        <fullName evidence="15">Heat shock protein 75 kDa, mitochondrial</fullName>
    </recommendedName>
    <alternativeName>
        <fullName evidence="17">TNFR-associated protein 1</fullName>
    </alternativeName>
    <alternativeName>
        <fullName evidence="16">Tumor necrosis factor type 1 receptor-associated protein</fullName>
    </alternativeName>
</protein>
<evidence type="ECO:0000256" key="6">
    <source>
        <dbReference type="ARBA" id="ARBA00022792"/>
    </source>
</evidence>
<dbReference type="GO" id="GO:0019901">
    <property type="term" value="F:protein kinase binding"/>
    <property type="evidence" value="ECO:0007669"/>
    <property type="project" value="UniProtKB-ARBA"/>
</dbReference>
<dbReference type="Pfam" id="PF00183">
    <property type="entry name" value="HSP90"/>
    <property type="match status" value="1"/>
</dbReference>
<feature type="binding site" evidence="18">
    <location>
        <position position="99"/>
    </location>
    <ligand>
        <name>ATP</name>
        <dbReference type="ChEBI" id="CHEBI:30616"/>
    </ligand>
</feature>
<dbReference type="FunFam" id="3.30.230.80:FF:000004">
    <property type="entry name" value="Heat shock protein 75 kDa"/>
    <property type="match status" value="1"/>
</dbReference>
<reference evidence="21" key="1">
    <citation type="submission" date="2022-11" db="UniProtKB">
        <authorList>
            <consortium name="WormBaseParasite"/>
        </authorList>
    </citation>
    <scope>IDENTIFICATION</scope>
</reference>
<dbReference type="CDD" id="cd16927">
    <property type="entry name" value="HATPase_Hsp90-like"/>
    <property type="match status" value="1"/>
</dbReference>
<evidence type="ECO:0000256" key="4">
    <source>
        <dbReference type="ARBA" id="ARBA00022553"/>
    </source>
</evidence>
<comment type="subunit">
    <text evidence="14">Binds to the intracellular domain of tumor necrosis factor type 1 receptor. Binds to RB1. Interacts with SRC. Interacts with SDHA.</text>
</comment>
<dbReference type="GO" id="GO:0005524">
    <property type="term" value="F:ATP binding"/>
    <property type="evidence" value="ECO:0007669"/>
    <property type="project" value="UniProtKB-KW"/>
</dbReference>
<dbReference type="FunFam" id="3.40.50.11260:FF:000004">
    <property type="entry name" value="Heat shock protein 75 mitochondrial"/>
    <property type="match status" value="1"/>
</dbReference>
<evidence type="ECO:0000256" key="9">
    <source>
        <dbReference type="ARBA" id="ARBA00022990"/>
    </source>
</evidence>
<evidence type="ECO:0000256" key="8">
    <source>
        <dbReference type="ARBA" id="ARBA00022946"/>
    </source>
</evidence>
<keyword evidence="9" id="KW-0007">Acetylation</keyword>
<keyword evidence="20" id="KW-1185">Reference proteome</keyword>
<accession>A0A914V7R3</accession>
<dbReference type="Proteomes" id="UP000887566">
    <property type="component" value="Unplaced"/>
</dbReference>
<feature type="binding site" evidence="18">
    <location>
        <begin position="163"/>
        <end position="164"/>
    </location>
    <ligand>
        <name>ATP</name>
        <dbReference type="ChEBI" id="CHEBI:30616"/>
    </ligand>
</feature>
<dbReference type="Gene3D" id="3.40.50.11260">
    <property type="match status" value="1"/>
</dbReference>
<dbReference type="SUPFAM" id="SSF55874">
    <property type="entry name" value="ATPase domain of HSP90 chaperone/DNA topoisomerase II/histidine kinase"/>
    <property type="match status" value="1"/>
</dbReference>
<feature type="binding site" evidence="18">
    <location>
        <position position="143"/>
    </location>
    <ligand>
        <name>ATP</name>
        <dbReference type="ChEBI" id="CHEBI:30616"/>
    </ligand>
</feature>
<dbReference type="GO" id="GO:0140662">
    <property type="term" value="F:ATP-dependent protein folding chaperone"/>
    <property type="evidence" value="ECO:0007669"/>
    <property type="project" value="InterPro"/>
</dbReference>
<feature type="binding site" evidence="18">
    <location>
        <begin position="186"/>
        <end position="191"/>
    </location>
    <ligand>
        <name>ATP</name>
        <dbReference type="ChEBI" id="CHEBI:30616"/>
    </ligand>
</feature>
<keyword evidence="10" id="KW-0496">Mitochondrion</keyword>
<evidence type="ECO:0000256" key="15">
    <source>
        <dbReference type="ARBA" id="ARBA00073018"/>
    </source>
</evidence>
<evidence type="ECO:0000256" key="3">
    <source>
        <dbReference type="ARBA" id="ARBA00008239"/>
    </source>
</evidence>
<dbReference type="NCBIfam" id="NF003555">
    <property type="entry name" value="PRK05218.1"/>
    <property type="match status" value="1"/>
</dbReference>
<dbReference type="SMART" id="SM00387">
    <property type="entry name" value="HATPase_c"/>
    <property type="match status" value="1"/>
</dbReference>
<dbReference type="SUPFAM" id="SSF110942">
    <property type="entry name" value="HSP90 C-terminal domain"/>
    <property type="match status" value="1"/>
</dbReference>
<dbReference type="InterPro" id="IPR001404">
    <property type="entry name" value="Hsp90_fam"/>
</dbReference>
<dbReference type="PANTHER" id="PTHR11528">
    <property type="entry name" value="HEAT SHOCK PROTEIN 90 FAMILY MEMBER"/>
    <property type="match status" value="1"/>
</dbReference>
<comment type="similarity">
    <text evidence="3">Belongs to the heat shock protein 90 family.</text>
</comment>
<dbReference type="Pfam" id="PF13589">
    <property type="entry name" value="HATPase_c_3"/>
    <property type="match status" value="1"/>
</dbReference>
<feature type="binding site" evidence="18">
    <location>
        <position position="148"/>
    </location>
    <ligand>
        <name>ATP</name>
        <dbReference type="ChEBI" id="CHEBI:30616"/>
    </ligand>
</feature>
<dbReference type="InterPro" id="IPR003594">
    <property type="entry name" value="HATPase_dom"/>
</dbReference>
<feature type="binding site" evidence="18">
    <location>
        <position position="237"/>
    </location>
    <ligand>
        <name>ATP</name>
        <dbReference type="ChEBI" id="CHEBI:30616"/>
    </ligand>
</feature>
<sequence length="700" mass="79119">MLGARACFRLASLRAAVRSSSAAFAGSTRCSAVGFSNGVLTSHSPLCCSARRYATQEAHASGQATEKHEFQAETRMLLDIVAKSLYSEQEVFLRELISNASDALEKLRYIQLTSEEKLSVEGDHNYEIRVNTDNKARTLVIQDTGIGMTKQELIDCLGTIARSGSKEFMQRLADAKSSSTDSIIGQFGVGFYSAFMVADSVQVTTRSCRPGSPGYLWTSDGTGSYEISERDDVPTGTTITLHLKAGDAAEFSNEDRVKAVIDKYSSFVTVPIMVNGTRVNSQAAIWTMDKKDVTPAMHEEFYKHITKGKHMFGDDRPRYTLQYKTDSPLNIRALLYVPSRKYSPMEFASEDQVDVALYARRVLIKPSAKELVPRYLRFLAGVVDSEDIPLNLSREMLQMNELIAKLRRVVSGRVIKFFLDEMKKDPVKYKEFYKDYGLFFKEGILLENDHTLREDLAKLLMFESSNFKAGTKTSLSEYVERMQADQNDIYYLYAPSRELAESSPYYEAVKSRNMEVLFVYEPHDELVFLALPQFQMKQTQSVEKWMQSAEMSHKEDENVVETMRDSDKKAFLKWVQLTLGSVRVANIKSTSRTSNYPAVVTVADMGAARHFLRIGQIKDKEHLMLLKPTFEVNLSHPIIQKLMKMQKSEPKLAELIAEQLYDNALVTAGLMVDSRPMISRINEVLTELLTRDDGPRILTP</sequence>
<feature type="binding site" evidence="18">
    <location>
        <position position="394"/>
    </location>
    <ligand>
        <name>ATP</name>
        <dbReference type="ChEBI" id="CHEBI:30616"/>
    </ligand>
</feature>
<evidence type="ECO:0000313" key="20">
    <source>
        <dbReference type="Proteomes" id="UP000887566"/>
    </source>
</evidence>
<dbReference type="GO" id="GO:0051082">
    <property type="term" value="F:unfolded protein binding"/>
    <property type="evidence" value="ECO:0007669"/>
    <property type="project" value="InterPro"/>
</dbReference>
<dbReference type="InterPro" id="IPR037196">
    <property type="entry name" value="HSP90_C"/>
</dbReference>
<dbReference type="FunFam" id="1.20.120.790:FF:000004">
    <property type="entry name" value="Heat shock protein 75 kDa"/>
    <property type="match status" value="1"/>
</dbReference>
<dbReference type="InterPro" id="IPR020575">
    <property type="entry name" value="Hsp90_N"/>
</dbReference>
<feature type="binding site" evidence="18">
    <location>
        <position position="95"/>
    </location>
    <ligand>
        <name>ATP</name>
        <dbReference type="ChEBI" id="CHEBI:30616"/>
    </ligand>
</feature>
<evidence type="ECO:0000256" key="10">
    <source>
        <dbReference type="ARBA" id="ARBA00023128"/>
    </source>
</evidence>
<keyword evidence="11" id="KW-0472">Membrane</keyword>
<dbReference type="FunFam" id="3.30.565.10:FF:000021">
    <property type="entry name" value="Heat shock protein 75 kDa, mitochondrial"/>
    <property type="match status" value="1"/>
</dbReference>
<evidence type="ECO:0000256" key="2">
    <source>
        <dbReference type="ARBA" id="ARBA00004305"/>
    </source>
</evidence>
<name>A0A914V7R3_9BILA</name>
<dbReference type="HAMAP" id="MF_00505">
    <property type="entry name" value="HSP90"/>
    <property type="match status" value="1"/>
</dbReference>
<dbReference type="GO" id="GO:0005743">
    <property type="term" value="C:mitochondrial inner membrane"/>
    <property type="evidence" value="ECO:0007669"/>
    <property type="project" value="UniProtKB-SubCell"/>
</dbReference>
<evidence type="ECO:0000256" key="18">
    <source>
        <dbReference type="PIRSR" id="PIRSR002583-1"/>
    </source>
</evidence>
<organism evidence="20 21">
    <name type="scientific">Plectus sambesii</name>
    <dbReference type="NCBI Taxonomy" id="2011161"/>
    <lineage>
        <taxon>Eukaryota</taxon>
        <taxon>Metazoa</taxon>
        <taxon>Ecdysozoa</taxon>
        <taxon>Nematoda</taxon>
        <taxon>Chromadorea</taxon>
        <taxon>Plectida</taxon>
        <taxon>Plectina</taxon>
        <taxon>Plectoidea</taxon>
        <taxon>Plectidae</taxon>
        <taxon>Plectus</taxon>
    </lineage>
</organism>
<keyword evidence="6" id="KW-0999">Mitochondrion inner membrane</keyword>
<evidence type="ECO:0000256" key="12">
    <source>
        <dbReference type="ARBA" id="ARBA00023186"/>
    </source>
</evidence>
<keyword evidence="12" id="KW-0143">Chaperone</keyword>
<evidence type="ECO:0000259" key="19">
    <source>
        <dbReference type="SMART" id="SM00387"/>
    </source>
</evidence>
<dbReference type="PRINTS" id="PR00775">
    <property type="entry name" value="HEATSHOCK90"/>
</dbReference>
<comment type="function">
    <text evidence="13">Chaperone that expresses an ATPase activity. Involved in maintaining mitochondrial function and polarization, downstream of PINK1 and mitochondrial complex I. Is a negative regulator of mitochondrial respiration able to modulate the balance between oxidative phosphorylation and aerobic glycolysis. The impact of TRAP1 on mitochondrial respiration is probably mediated by modulation of mitochondrial SRC and inhibition of SDHA.</text>
</comment>
<keyword evidence="8" id="KW-0809">Transit peptide</keyword>
<dbReference type="InterPro" id="IPR020568">
    <property type="entry name" value="Ribosomal_Su5_D2-typ_SF"/>
</dbReference>
<dbReference type="Gene3D" id="3.30.565.10">
    <property type="entry name" value="Histidine kinase-like ATPase, C-terminal domain"/>
    <property type="match status" value="1"/>
</dbReference>
<evidence type="ECO:0000256" key="1">
    <source>
        <dbReference type="ARBA" id="ARBA00004273"/>
    </source>
</evidence>
<dbReference type="GO" id="GO:0016887">
    <property type="term" value="F:ATP hydrolysis activity"/>
    <property type="evidence" value="ECO:0007669"/>
    <property type="project" value="InterPro"/>
</dbReference>
<keyword evidence="4" id="KW-0597">Phosphoprotein</keyword>
<evidence type="ECO:0000256" key="5">
    <source>
        <dbReference type="ARBA" id="ARBA00022741"/>
    </source>
</evidence>
<evidence type="ECO:0000256" key="16">
    <source>
        <dbReference type="ARBA" id="ARBA00076190"/>
    </source>
</evidence>
<feature type="domain" description="Histidine kinase/HSP90-like ATPase" evidence="19">
    <location>
        <begin position="88"/>
        <end position="247"/>
    </location>
</feature>
<evidence type="ECO:0000256" key="11">
    <source>
        <dbReference type="ARBA" id="ARBA00023136"/>
    </source>
</evidence>
<evidence type="ECO:0000256" key="17">
    <source>
        <dbReference type="ARBA" id="ARBA00080766"/>
    </source>
</evidence>
<evidence type="ECO:0000256" key="13">
    <source>
        <dbReference type="ARBA" id="ARBA00057498"/>
    </source>
</evidence>
<dbReference type="WBParaSite" id="PSAMB.scaffold162size70593.g2927.t1">
    <property type="protein sequence ID" value="PSAMB.scaffold162size70593.g2927.t1"/>
    <property type="gene ID" value="PSAMB.scaffold162size70593.g2927"/>
</dbReference>
<dbReference type="PIRSF" id="PIRSF002583">
    <property type="entry name" value="Hsp90"/>
    <property type="match status" value="1"/>
</dbReference>
<dbReference type="SUPFAM" id="SSF54211">
    <property type="entry name" value="Ribosomal protein S5 domain 2-like"/>
    <property type="match status" value="1"/>
</dbReference>
<evidence type="ECO:0000256" key="7">
    <source>
        <dbReference type="ARBA" id="ARBA00022840"/>
    </source>
</evidence>
<keyword evidence="7 18" id="KW-0067">ATP-binding</keyword>
<evidence type="ECO:0000313" key="21">
    <source>
        <dbReference type="WBParaSite" id="PSAMB.scaffold162size70593.g2927.t1"/>
    </source>
</evidence>
<proteinExistence type="inferred from homology"/>
<dbReference type="GO" id="GO:0005759">
    <property type="term" value="C:mitochondrial matrix"/>
    <property type="evidence" value="ECO:0007669"/>
    <property type="project" value="UniProtKB-SubCell"/>
</dbReference>
<dbReference type="InterPro" id="IPR036890">
    <property type="entry name" value="HATPase_C_sf"/>
</dbReference>
<dbReference type="Gene3D" id="1.20.120.790">
    <property type="entry name" value="Heat shock protein 90, C-terminal domain"/>
    <property type="match status" value="1"/>
</dbReference>
<keyword evidence="5 18" id="KW-0547">Nucleotide-binding</keyword>